<dbReference type="Proteomes" id="UP000596857">
    <property type="component" value="Unassembled WGS sequence"/>
</dbReference>
<evidence type="ECO:0000313" key="1">
    <source>
        <dbReference type="EMBL" id="NOU82442.1"/>
    </source>
</evidence>
<organism evidence="1 2">
    <name type="scientific">Paenibacillus phytohabitans</name>
    <dbReference type="NCBI Taxonomy" id="2654978"/>
    <lineage>
        <taxon>Bacteria</taxon>
        <taxon>Bacillati</taxon>
        <taxon>Bacillota</taxon>
        <taxon>Bacilli</taxon>
        <taxon>Bacillales</taxon>
        <taxon>Paenibacillaceae</taxon>
        <taxon>Paenibacillus</taxon>
    </lineage>
</organism>
<accession>A0ABX1YN03</accession>
<dbReference type="EMBL" id="WHOB01000078">
    <property type="protein sequence ID" value="NOU82442.1"/>
    <property type="molecule type" value="Genomic_DNA"/>
</dbReference>
<keyword evidence="2" id="KW-1185">Reference proteome</keyword>
<reference evidence="1 2" key="1">
    <citation type="submission" date="2019-10" db="EMBL/GenBank/DDBJ databases">
        <title>Description of Paenibacillus terricola sp. nov.</title>
        <authorList>
            <person name="Carlier A."/>
            <person name="Qi S."/>
        </authorList>
    </citation>
    <scope>NUCLEOTIDE SEQUENCE [LARGE SCALE GENOMIC DNA]</scope>
    <source>
        <strain evidence="1 2">LMG 31459</strain>
    </source>
</reference>
<dbReference type="InterPro" id="IPR013688">
    <property type="entry name" value="GBS_Bsp-like"/>
</dbReference>
<evidence type="ECO:0000313" key="2">
    <source>
        <dbReference type="Proteomes" id="UP000596857"/>
    </source>
</evidence>
<name>A0ABX1YN03_9BACL</name>
<sequence length="161" mass="17883">MAYPWVAGEKVSDGIWKAVVPFNKHNNETGLYYNDVWVDGVYFGGSHTLVKRNNVQIPVKVNFKDGSYEVIVEGIRDDVSKVTFYTWTEASGQDDLKQSNGQKISAGVWKVSIPLSEHNYETGIYTTHIYTTDLHGNSTGIGVQTEVIKSVQAPAEAKSPR</sequence>
<comment type="caution">
    <text evidence="1">The sequence shown here is derived from an EMBL/GenBank/DDBJ whole genome shotgun (WGS) entry which is preliminary data.</text>
</comment>
<dbReference type="Gene3D" id="2.60.40.3760">
    <property type="match status" value="1"/>
</dbReference>
<evidence type="ECO:0008006" key="3">
    <source>
        <dbReference type="Google" id="ProtNLM"/>
    </source>
</evidence>
<gene>
    <name evidence="1" type="ORF">GC101_26600</name>
</gene>
<protein>
    <recommendedName>
        <fullName evidence="3">Bacterial Ig-like domain-containing protein</fullName>
    </recommendedName>
</protein>
<dbReference type="Pfam" id="PF08481">
    <property type="entry name" value="GBS_Bsp-like"/>
    <property type="match status" value="1"/>
</dbReference>
<proteinExistence type="predicted"/>